<accession>A0A8I6TK09</accession>
<evidence type="ECO:0000256" key="2">
    <source>
        <dbReference type="ARBA" id="ARBA00022737"/>
    </source>
</evidence>
<proteinExistence type="predicted"/>
<dbReference type="KEGG" id="clec:106672052"/>
<keyword evidence="8" id="KW-1185">Reference proteome</keyword>
<dbReference type="Pfam" id="PF00400">
    <property type="entry name" value="WD40"/>
    <property type="match status" value="1"/>
</dbReference>
<evidence type="ECO:0000313" key="8">
    <source>
        <dbReference type="Proteomes" id="UP000494040"/>
    </source>
</evidence>
<dbReference type="Pfam" id="PF25469">
    <property type="entry name" value="WHD_NWD1"/>
    <property type="match status" value="1"/>
</dbReference>
<dbReference type="PANTHER" id="PTHR19871:SF37">
    <property type="entry name" value="GH25853P"/>
    <property type="match status" value="1"/>
</dbReference>
<keyword evidence="1 3" id="KW-0853">WD repeat</keyword>
<evidence type="ECO:0000256" key="3">
    <source>
        <dbReference type="PROSITE-ProRule" id="PRU00221"/>
    </source>
</evidence>
<dbReference type="OMA" id="WIQTGAH"/>
<dbReference type="Gene3D" id="2.130.10.10">
    <property type="entry name" value="YVTN repeat-like/Quinoprotein amine dehydrogenase"/>
    <property type="match status" value="2"/>
</dbReference>
<feature type="compositionally biased region" description="Basic and acidic residues" evidence="4">
    <location>
        <begin position="32"/>
        <end position="60"/>
    </location>
</feature>
<dbReference type="InterPro" id="IPR057588">
    <property type="entry name" value="NWD1/2-like_WH"/>
</dbReference>
<reference evidence="7" key="1">
    <citation type="submission" date="2022-01" db="UniProtKB">
        <authorList>
            <consortium name="EnsemblMetazoa"/>
        </authorList>
    </citation>
    <scope>IDENTIFICATION</scope>
</reference>
<dbReference type="PROSITE" id="PS50082">
    <property type="entry name" value="WD_REPEATS_2"/>
    <property type="match status" value="1"/>
</dbReference>
<dbReference type="InterPro" id="IPR007111">
    <property type="entry name" value="NACHT_NTPase"/>
</dbReference>
<dbReference type="SUPFAM" id="SSF52540">
    <property type="entry name" value="P-loop containing nucleoside triphosphate hydrolases"/>
    <property type="match status" value="1"/>
</dbReference>
<evidence type="ECO:0000259" key="5">
    <source>
        <dbReference type="Pfam" id="PF05729"/>
    </source>
</evidence>
<dbReference type="AlphaFoldDB" id="A0A8I6TK09"/>
<evidence type="ECO:0000313" key="7">
    <source>
        <dbReference type="EnsemblMetazoa" id="XP_014258640.1"/>
    </source>
</evidence>
<dbReference type="Gene3D" id="3.40.50.300">
    <property type="entry name" value="P-loop containing nucleotide triphosphate hydrolases"/>
    <property type="match status" value="1"/>
</dbReference>
<evidence type="ECO:0000256" key="4">
    <source>
        <dbReference type="SAM" id="MobiDB-lite"/>
    </source>
</evidence>
<evidence type="ECO:0008006" key="9">
    <source>
        <dbReference type="Google" id="ProtNLM"/>
    </source>
</evidence>
<evidence type="ECO:0000259" key="6">
    <source>
        <dbReference type="Pfam" id="PF25469"/>
    </source>
</evidence>
<feature type="compositionally biased region" description="Basic and acidic residues" evidence="4">
    <location>
        <begin position="10"/>
        <end position="23"/>
    </location>
</feature>
<dbReference type="RefSeq" id="XP_014258640.1">
    <property type="nucleotide sequence ID" value="XM_014403154.2"/>
</dbReference>
<dbReference type="GeneID" id="106672052"/>
<name>A0A8I6TK09_CIMLE</name>
<dbReference type="InterPro" id="IPR011047">
    <property type="entry name" value="Quinoprotein_ADH-like_sf"/>
</dbReference>
<dbReference type="InterPro" id="IPR052752">
    <property type="entry name" value="NACHT-WD_repeat"/>
</dbReference>
<dbReference type="InterPro" id="IPR001680">
    <property type="entry name" value="WD40_rpt"/>
</dbReference>
<sequence length="1242" mass="142030">MGSNCSSRQNHKDRDSISTRSEESPSYQIAQHDAKKEEERKKEEQIRRVEKEEEDRRRSELNSSKKSHPSVKSESASSPPPVVKREEKIIEIPNYKENKIVIYICAADSQDCKVEKGVVHSEVYPELRSFCKSVNFELHIVDLHWSVQDKSSEPEELFLHELSRQNEGCFLIPLVFLNTNLGTPLLPKTLESADFQTVSGSESGKVLLKWYVLDSEAQPPCYRLLPATTHIRGLKSQDKEEKENSLKEWKNEVDSILSVMLSSFSHELRETYLTTVVEQEVQNCVLMSRELAKRCVWFSRNSRFSDVSSPGESELRRRCENLQKALKNELQENHIVHLVPAATPDPSQQPEYLKQVTQNIKKHLKSIIEGIVEESGKTQVQDPRLSREIVFHRRSAMREAQSSVNRQQLLETVFSWAGKGPIIFYGPGGSGKTTLLSRLFHQVEKLEKPKVYFRKVGLTRQSSTLVSLLQSITRQLNPSKTRRIHTVEEYARILPKCLESAAKNGEMFVIIDGLDHFRDFGRQELFWVPKILPEGCKLVLSLSDKKMVDELKETLKDSDANFIEIPNLDKSERDSILMSSILEYNHSYNPEVKNTLPESCTLPLHIKAVAWQVTWSKEYNLSLAPKNQLREQLDDMLEQLETIFGKEKIEKALCLLIGSKYGLQDSEMLDVLSSDETFHTSTTYLPWAGSCLFWSKITRHLGPFLEWSDSKTLKIRDKTLTQVCLDRYNGRMNWARETLKNYFSGVLWGKKENKSRYLEQKDKYGPSHNIRRYEELPYLMIKTDGTARSLSLDHSWIVNKICATSTNQLLEDLFLERKDDDVSWLISFLETNAEALSYEGTQFYTLLYRYFNIDEICNSDCALAGKFKELAENPPCNSLIQIKSKDSEETYYNLIRRLPESGNHVVTICTEKSEISVFDVSKCKKVRSLTGITQPTDLRMVDDKTCVVLTGRELHVYDLDKLELKTKLKGVMNQKMPYFGLHDSNHLVALSRNRMYVNLMNLESGDLVTTFKAGEDRFLNSLLVSGDGKILVCGDETQKPSPMLVWNLASRKLLYDIRIPQHEFVSRLSAITHQGNYVCFVTKEVVENSPNYLVVYDLQSGTLFKKWKPGVDTTCVEISPKEGCLVTGLADSRILVWDLITGNCRYVLRGHTSFCDSVRLCEEGRLCVSWSSAGLDRSIRIWDLSNGSLVSAFTPDDPPTACEICQSRLVVATGPRLITLQLKGPDFKEPQETEDKSVYAVS</sequence>
<dbReference type="InterPro" id="IPR015943">
    <property type="entry name" value="WD40/YVTN_repeat-like_dom_sf"/>
</dbReference>
<dbReference type="PANTHER" id="PTHR19871">
    <property type="entry name" value="BETA TRANSDUCIN-RELATED PROTEIN"/>
    <property type="match status" value="1"/>
</dbReference>
<dbReference type="SMART" id="SM00320">
    <property type="entry name" value="WD40"/>
    <property type="match status" value="3"/>
</dbReference>
<dbReference type="Pfam" id="PF05729">
    <property type="entry name" value="NACHT"/>
    <property type="match status" value="1"/>
</dbReference>
<feature type="domain" description="NACHT" evidence="5">
    <location>
        <begin position="422"/>
        <end position="578"/>
    </location>
</feature>
<evidence type="ECO:0000256" key="1">
    <source>
        <dbReference type="ARBA" id="ARBA00022574"/>
    </source>
</evidence>
<dbReference type="Proteomes" id="UP000494040">
    <property type="component" value="Unassembled WGS sequence"/>
</dbReference>
<dbReference type="SUPFAM" id="SSF50998">
    <property type="entry name" value="Quinoprotein alcohol dehydrogenase-like"/>
    <property type="match status" value="1"/>
</dbReference>
<dbReference type="OrthoDB" id="2325716at2759"/>
<feature type="region of interest" description="Disordered" evidence="4">
    <location>
        <begin position="1"/>
        <end position="85"/>
    </location>
</feature>
<dbReference type="EnsemblMetazoa" id="XM_014403154.2">
    <property type="protein sequence ID" value="XP_014258640.1"/>
    <property type="gene ID" value="LOC106672052"/>
</dbReference>
<feature type="repeat" description="WD" evidence="3">
    <location>
        <begin position="1172"/>
        <end position="1192"/>
    </location>
</feature>
<dbReference type="InterPro" id="IPR027417">
    <property type="entry name" value="P-loop_NTPase"/>
</dbReference>
<keyword evidence="2" id="KW-0677">Repeat</keyword>
<protein>
    <recommendedName>
        <fullName evidence="9">WD repeat-containing protein 55 homolog</fullName>
    </recommendedName>
</protein>
<organism evidence="7 8">
    <name type="scientific">Cimex lectularius</name>
    <name type="common">Bed bug</name>
    <name type="synonym">Acanthia lectularia</name>
    <dbReference type="NCBI Taxonomy" id="79782"/>
    <lineage>
        <taxon>Eukaryota</taxon>
        <taxon>Metazoa</taxon>
        <taxon>Ecdysozoa</taxon>
        <taxon>Arthropoda</taxon>
        <taxon>Hexapoda</taxon>
        <taxon>Insecta</taxon>
        <taxon>Pterygota</taxon>
        <taxon>Neoptera</taxon>
        <taxon>Paraneoptera</taxon>
        <taxon>Hemiptera</taxon>
        <taxon>Heteroptera</taxon>
        <taxon>Panheteroptera</taxon>
        <taxon>Cimicomorpha</taxon>
        <taxon>Cimicidae</taxon>
        <taxon>Cimex</taxon>
    </lineage>
</organism>
<feature type="domain" description="NWD1/2-like winged helix-turn-helix" evidence="6">
    <location>
        <begin position="626"/>
        <end position="730"/>
    </location>
</feature>